<reference evidence="3 4" key="1">
    <citation type="submission" date="2019-07" db="EMBL/GenBank/DDBJ databases">
        <title>Genomes of Cafeteria roenbergensis.</title>
        <authorList>
            <person name="Fischer M.G."/>
            <person name="Hackl T."/>
            <person name="Roman M."/>
        </authorList>
    </citation>
    <scope>NUCLEOTIDE SEQUENCE [LARGE SCALE GENOMIC DNA]</scope>
    <source>
        <strain evidence="3 4">RCC970-E3</strain>
    </source>
</reference>
<dbReference type="InterPro" id="IPR036128">
    <property type="entry name" value="Plus3-like_sf"/>
</dbReference>
<organism evidence="3 4">
    <name type="scientific">Cafeteria roenbergensis</name>
    <name type="common">Marine flagellate</name>
    <dbReference type="NCBI Taxonomy" id="33653"/>
    <lineage>
        <taxon>Eukaryota</taxon>
        <taxon>Sar</taxon>
        <taxon>Stramenopiles</taxon>
        <taxon>Bigyra</taxon>
        <taxon>Opalozoa</taxon>
        <taxon>Bicosoecida</taxon>
        <taxon>Cafeteriaceae</taxon>
        <taxon>Cafeteria</taxon>
    </lineage>
</organism>
<sequence>MAASAAKRPRPALEAGASADAAWFQANVMRRDDAVAWWRLPHFPKLAAGAWVRVVGKPSGYELMRVQKVLVAHKPYALPVPGGEPVPCTALLMVRSFLKGELKPRTLAQLSNSPPTREEAEALLSALAREGAAAEVQMGPLAEAAASRRAMAERIASGRPAMAAGKPWGTSREHVAMVLLRSWAADEAAPAAAPPSGGAADPAAGPGAATGEQGSGRSPDDTATSGVTEVASGADTSAFYRVCLSEATGGGAAPPPGEEASWPFGMGPSRLPEKWRGVHSFLLQHRAAEGSPGKLYPAMATAAPIDGAEPEATAARAVRQFLGGEARGDELAAGVTAEAIAAAVVEHRELVGRLGTPAFEARQAVPVRQASPDALVAIASAGAVADVKRPVAPFGRAFGGATHFFVVDIDALVRSGAVAEGWGRRPFGGIAALDRMRSAVSAQGRGAEAPAACGADPDGGADAPGSRKRPRDSGGSSDGPGRQPARSSAAATGVFDGSLALVPEGCVRSALPRSAVSHPFPPRSILAADEEEAAAVTAAVPAAVAVISRRQARGLNPGDWPSLLQAGSGPPSPSAHANAAGSDPARGPGGGADAPDSEAEHDGRPVFAADSRPADAASYRGVPFLPILGHALAAWRGSATTVVLPRSGSTVRLFHGTAPSLALAVLAGGFKRPACRFNPPCKRAAQVAAEAGAAGKALAVPRGCECQMMGFGVYLARRAKAFSYAARRAEPLPSGAAGGGNVGAVIECEVDLGCTHHAIAETCACGCGRVFSDHHGIWYSRRGCDSVFLDDGSMPATATAEWAVADPARVRPVSVVLFRTDA</sequence>
<dbReference type="Proteomes" id="UP000324907">
    <property type="component" value="Unassembled WGS sequence"/>
</dbReference>
<feature type="region of interest" description="Disordered" evidence="1">
    <location>
        <begin position="558"/>
        <end position="604"/>
    </location>
</feature>
<dbReference type="Pfam" id="PF03126">
    <property type="entry name" value="Plus-3"/>
    <property type="match status" value="1"/>
</dbReference>
<dbReference type="InterPro" id="IPR004343">
    <property type="entry name" value="Plus-3_dom"/>
</dbReference>
<comment type="caution">
    <text evidence="3">The sequence shown here is derived from an EMBL/GenBank/DDBJ whole genome shotgun (WGS) entry which is preliminary data.</text>
</comment>
<evidence type="ECO:0000313" key="4">
    <source>
        <dbReference type="Proteomes" id="UP000324907"/>
    </source>
</evidence>
<feature type="region of interest" description="Disordered" evidence="1">
    <location>
        <begin position="189"/>
        <end position="227"/>
    </location>
</feature>
<accession>A0A5A8D9K1</accession>
<dbReference type="EMBL" id="VLTL01000093">
    <property type="protein sequence ID" value="KAA0161539.1"/>
    <property type="molecule type" value="Genomic_DNA"/>
</dbReference>
<feature type="domain" description="Plus3" evidence="2">
    <location>
        <begin position="28"/>
        <end position="126"/>
    </location>
</feature>
<dbReference type="Gene3D" id="3.90.228.10">
    <property type="match status" value="1"/>
</dbReference>
<dbReference type="AlphaFoldDB" id="A0A5A8D9K1"/>
<protein>
    <recommendedName>
        <fullName evidence="2">Plus3 domain-containing protein</fullName>
    </recommendedName>
</protein>
<gene>
    <name evidence="3" type="ORF">FNF28_04996</name>
</gene>
<dbReference type="SUPFAM" id="SSF159042">
    <property type="entry name" value="Plus3-like"/>
    <property type="match status" value="1"/>
</dbReference>
<feature type="compositionally biased region" description="Low complexity" evidence="1">
    <location>
        <begin position="189"/>
        <end position="211"/>
    </location>
</feature>
<name>A0A5A8D9K1_CAFRO</name>
<feature type="compositionally biased region" description="Low complexity" evidence="1">
    <location>
        <begin position="447"/>
        <end position="464"/>
    </location>
</feature>
<feature type="region of interest" description="Disordered" evidence="1">
    <location>
        <begin position="447"/>
        <end position="490"/>
    </location>
</feature>
<proteinExistence type="predicted"/>
<dbReference type="GO" id="GO:0003677">
    <property type="term" value="F:DNA binding"/>
    <property type="evidence" value="ECO:0007669"/>
    <property type="project" value="InterPro"/>
</dbReference>
<evidence type="ECO:0000259" key="2">
    <source>
        <dbReference type="Pfam" id="PF03126"/>
    </source>
</evidence>
<evidence type="ECO:0000256" key="1">
    <source>
        <dbReference type="SAM" id="MobiDB-lite"/>
    </source>
</evidence>
<evidence type="ECO:0000313" key="3">
    <source>
        <dbReference type="EMBL" id="KAA0161539.1"/>
    </source>
</evidence>
<feature type="compositionally biased region" description="Low complexity" evidence="1">
    <location>
        <begin position="473"/>
        <end position="484"/>
    </location>
</feature>
<dbReference type="Gene3D" id="3.90.70.200">
    <property type="entry name" value="Plus-3 domain"/>
    <property type="match status" value="1"/>
</dbReference>